<proteinExistence type="predicted"/>
<organism evidence="1 2">
    <name type="scientific">Candidatus Propionivibrio dominans</name>
    <dbReference type="NCBI Taxonomy" id="2954373"/>
    <lineage>
        <taxon>Bacteria</taxon>
        <taxon>Pseudomonadati</taxon>
        <taxon>Pseudomonadota</taxon>
        <taxon>Betaproteobacteria</taxon>
        <taxon>Rhodocyclales</taxon>
        <taxon>Rhodocyclaceae</taxon>
        <taxon>Propionivibrio</taxon>
    </lineage>
</organism>
<name>A0A9D7I8E9_9RHOO</name>
<comment type="caution">
    <text evidence="1">The sequence shown here is derived from an EMBL/GenBank/DDBJ whole genome shotgun (WGS) entry which is preliminary data.</text>
</comment>
<gene>
    <name evidence="1" type="ORF">IPJ48_08190</name>
</gene>
<evidence type="ECO:0000313" key="1">
    <source>
        <dbReference type="EMBL" id="MBK7423062.1"/>
    </source>
</evidence>
<protein>
    <submittedName>
        <fullName evidence="1">DUF2191 domain-containing protein</fullName>
    </submittedName>
</protein>
<dbReference type="EMBL" id="JADJNC010000011">
    <property type="protein sequence ID" value="MBK7423062.1"/>
    <property type="molecule type" value="Genomic_DNA"/>
</dbReference>
<dbReference type="Proteomes" id="UP000886602">
    <property type="component" value="Unassembled WGS sequence"/>
</dbReference>
<reference evidence="1" key="1">
    <citation type="submission" date="2020-10" db="EMBL/GenBank/DDBJ databases">
        <title>Connecting structure to function with the recovery of over 1000 high-quality activated sludge metagenome-assembled genomes encoding full-length rRNA genes using long-read sequencing.</title>
        <authorList>
            <person name="Singleton C.M."/>
            <person name="Petriglieri F."/>
            <person name="Kristensen J.M."/>
            <person name="Kirkegaard R.H."/>
            <person name="Michaelsen T.Y."/>
            <person name="Andersen M.H."/>
            <person name="Karst S.M."/>
            <person name="Dueholm M.S."/>
            <person name="Nielsen P.H."/>
            <person name="Albertsen M."/>
        </authorList>
    </citation>
    <scope>NUCLEOTIDE SEQUENCE</scope>
    <source>
        <strain evidence="1">EsbW_18-Q3-R4-48_MAXAC.044</strain>
    </source>
</reference>
<evidence type="ECO:0000313" key="2">
    <source>
        <dbReference type="Proteomes" id="UP000886602"/>
    </source>
</evidence>
<accession>A0A9D7I8E9</accession>
<dbReference type="InterPro" id="IPR045944">
    <property type="entry name" value="DUF6364"/>
</dbReference>
<dbReference type="AlphaFoldDB" id="A0A9D7I8E9"/>
<dbReference type="Pfam" id="PF19891">
    <property type="entry name" value="DUF6364"/>
    <property type="match status" value="1"/>
</dbReference>
<sequence>MRTTLDIDDALLMQAKSFAASEHTSLTRLIEESLSLRLRAGQMATSTAVRRSLPIYAGHGGLQASIHNTLSQRALLDAADEMDGRR</sequence>